<feature type="region of interest" description="Disordered" evidence="3">
    <location>
        <begin position="278"/>
        <end position="324"/>
    </location>
</feature>
<evidence type="ECO:0000256" key="2">
    <source>
        <dbReference type="ARBA" id="ARBA00022737"/>
    </source>
</evidence>
<dbReference type="HOGENOM" id="CLU_023474_0_0_1"/>
<reference evidence="4 5" key="1">
    <citation type="journal article" date="2012" name="Proc. Natl. Acad. Sci. U.S.A.">
        <title>Comparative genomics of Ceriporiopsis subvermispora and Phanerochaete chrysosporium provide insight into selective ligninolysis.</title>
        <authorList>
            <person name="Fernandez-Fueyo E."/>
            <person name="Ruiz-Duenas F.J."/>
            <person name="Ferreira P."/>
            <person name="Floudas D."/>
            <person name="Hibbett D.S."/>
            <person name="Canessa P."/>
            <person name="Larrondo L.F."/>
            <person name="James T.Y."/>
            <person name="Seelenfreund D."/>
            <person name="Lobos S."/>
            <person name="Polanco R."/>
            <person name="Tello M."/>
            <person name="Honda Y."/>
            <person name="Watanabe T."/>
            <person name="Watanabe T."/>
            <person name="Ryu J.S."/>
            <person name="Kubicek C.P."/>
            <person name="Schmoll M."/>
            <person name="Gaskell J."/>
            <person name="Hammel K.E."/>
            <person name="St John F.J."/>
            <person name="Vanden Wymelenberg A."/>
            <person name="Sabat G."/>
            <person name="Splinter BonDurant S."/>
            <person name="Syed K."/>
            <person name="Yadav J.S."/>
            <person name="Doddapaneni H."/>
            <person name="Subramanian V."/>
            <person name="Lavin J.L."/>
            <person name="Oguiza J.A."/>
            <person name="Perez G."/>
            <person name="Pisabarro A.G."/>
            <person name="Ramirez L."/>
            <person name="Santoyo F."/>
            <person name="Master E."/>
            <person name="Coutinho P.M."/>
            <person name="Henrissat B."/>
            <person name="Lombard V."/>
            <person name="Magnuson J.K."/>
            <person name="Kuees U."/>
            <person name="Hori C."/>
            <person name="Igarashi K."/>
            <person name="Samejima M."/>
            <person name="Held B.W."/>
            <person name="Barry K.W."/>
            <person name="LaButti K.M."/>
            <person name="Lapidus A."/>
            <person name="Lindquist E.A."/>
            <person name="Lucas S.M."/>
            <person name="Riley R."/>
            <person name="Salamov A.A."/>
            <person name="Hoffmeister D."/>
            <person name="Schwenk D."/>
            <person name="Hadar Y."/>
            <person name="Yarden O."/>
            <person name="de Vries R.P."/>
            <person name="Wiebenga A."/>
            <person name="Stenlid J."/>
            <person name="Eastwood D."/>
            <person name="Grigoriev I.V."/>
            <person name="Berka R.M."/>
            <person name="Blanchette R.A."/>
            <person name="Kersten P."/>
            <person name="Martinez A.T."/>
            <person name="Vicuna R."/>
            <person name="Cullen D."/>
        </authorList>
    </citation>
    <scope>NUCLEOTIDE SEQUENCE [LARGE SCALE GENOMIC DNA]</scope>
    <source>
        <strain evidence="4 5">B</strain>
    </source>
</reference>
<dbReference type="InterPro" id="IPR050216">
    <property type="entry name" value="LRR_domain-containing"/>
</dbReference>
<dbReference type="PANTHER" id="PTHR48051">
    <property type="match status" value="1"/>
</dbReference>
<accession>M2RJX1</accession>
<keyword evidence="5" id="KW-1185">Reference proteome</keyword>
<dbReference type="SUPFAM" id="SSF52075">
    <property type="entry name" value="Outer arm dynein light chain 1"/>
    <property type="match status" value="1"/>
</dbReference>
<dbReference type="GO" id="GO:0005737">
    <property type="term" value="C:cytoplasm"/>
    <property type="evidence" value="ECO:0007669"/>
    <property type="project" value="TreeGrafter"/>
</dbReference>
<dbReference type="InterPro" id="IPR001611">
    <property type="entry name" value="Leu-rich_rpt"/>
</dbReference>
<dbReference type="InterPro" id="IPR032675">
    <property type="entry name" value="LRR_dom_sf"/>
</dbReference>
<evidence type="ECO:0000313" key="5">
    <source>
        <dbReference type="Proteomes" id="UP000016930"/>
    </source>
</evidence>
<evidence type="ECO:0000313" key="4">
    <source>
        <dbReference type="EMBL" id="EMD38767.1"/>
    </source>
</evidence>
<evidence type="ECO:0000256" key="3">
    <source>
        <dbReference type="SAM" id="MobiDB-lite"/>
    </source>
</evidence>
<dbReference type="Proteomes" id="UP000016930">
    <property type="component" value="Unassembled WGS sequence"/>
</dbReference>
<dbReference type="InterPro" id="IPR003591">
    <property type="entry name" value="Leu-rich_rpt_typical-subtyp"/>
</dbReference>
<dbReference type="SMART" id="SM00369">
    <property type="entry name" value="LRR_TYP"/>
    <property type="match status" value="2"/>
</dbReference>
<dbReference type="EMBL" id="KB445794">
    <property type="protein sequence ID" value="EMD38767.1"/>
    <property type="molecule type" value="Genomic_DNA"/>
</dbReference>
<dbReference type="PANTHER" id="PTHR48051:SF1">
    <property type="entry name" value="RAS SUPPRESSOR PROTEIN 1"/>
    <property type="match status" value="1"/>
</dbReference>
<protein>
    <submittedName>
        <fullName evidence="4">Uncharacterized protein</fullName>
    </submittedName>
</protein>
<gene>
    <name evidence="4" type="ORF">CERSUDRAFT_122337</name>
</gene>
<dbReference type="AlphaFoldDB" id="M2RJX1"/>
<dbReference type="STRING" id="914234.M2RJX1"/>
<evidence type="ECO:0000256" key="1">
    <source>
        <dbReference type="ARBA" id="ARBA00022614"/>
    </source>
</evidence>
<feature type="compositionally biased region" description="Low complexity" evidence="3">
    <location>
        <begin position="280"/>
        <end position="291"/>
    </location>
</feature>
<sequence length="436" mass="47034">MLSEDESLVEQTERNVWDTAITQAIDTAHGVIDLSVNNYSRGLTTIPPSIADLAKLVVLRSSSRNPVLQPTSPRTLARSATVPASYPFAWTSSARIPLAKSASFATSSHAYPSNEIQLYLAKNAITRLPAELFRLTSLTVLSLRSNALREIPPQIVHLPSLQDVNVSNNNLRWLPAEMLSMKLNMLSVRGNPWVEPPTDPKAPQPPPSAKRISPTIVHFTVPPLTELCLRVLLAPDPLSTYEDGTQKTVLETTYITPIVREDAPPGFIETLHSCVPGSVAQPSDAPAQSPAKLGKRSRSRHSRIDERHDLDSPPGIGICPSPAHAPGGRVPVFVRHAEERFTWERTVARRDVGAEGVPGAGVPVRWRGCSRGCLDFLEEEAAPAAEQDALAKDALAKDAAAQPADADVLMQDDEDGGLQATQVVGVEGLGSALEFD</sequence>
<organism evidence="4 5">
    <name type="scientific">Ceriporiopsis subvermispora (strain B)</name>
    <name type="common">White-rot fungus</name>
    <name type="synonym">Gelatoporia subvermispora</name>
    <dbReference type="NCBI Taxonomy" id="914234"/>
    <lineage>
        <taxon>Eukaryota</taxon>
        <taxon>Fungi</taxon>
        <taxon>Dikarya</taxon>
        <taxon>Basidiomycota</taxon>
        <taxon>Agaricomycotina</taxon>
        <taxon>Agaricomycetes</taxon>
        <taxon>Polyporales</taxon>
        <taxon>Gelatoporiaceae</taxon>
        <taxon>Gelatoporia</taxon>
    </lineage>
</organism>
<dbReference type="OrthoDB" id="660555at2759"/>
<dbReference type="Gene3D" id="3.80.10.10">
    <property type="entry name" value="Ribonuclease Inhibitor"/>
    <property type="match status" value="1"/>
</dbReference>
<feature type="compositionally biased region" description="Basic and acidic residues" evidence="3">
    <location>
        <begin position="302"/>
        <end position="311"/>
    </location>
</feature>
<dbReference type="Pfam" id="PF13855">
    <property type="entry name" value="LRR_8"/>
    <property type="match status" value="1"/>
</dbReference>
<name>M2RJX1_CERS8</name>
<keyword evidence="2" id="KW-0677">Repeat</keyword>
<keyword evidence="1" id="KW-0433">Leucine-rich repeat</keyword>
<proteinExistence type="predicted"/>